<evidence type="ECO:0000256" key="7">
    <source>
        <dbReference type="SAM" id="SignalP"/>
    </source>
</evidence>
<dbReference type="InterPro" id="IPR018939">
    <property type="entry name" value="Autophagy-rel_prot_27"/>
</dbReference>
<keyword evidence="4 6" id="KW-1133">Transmembrane helix</keyword>
<keyword evidence="5 6" id="KW-0472">Membrane</keyword>
<dbReference type="AlphaFoldDB" id="A0AAW1W2D1"/>
<organism evidence="8 9">
    <name type="scientific">Rubus argutus</name>
    <name type="common">Southern blackberry</name>
    <dbReference type="NCBI Taxonomy" id="59490"/>
    <lineage>
        <taxon>Eukaryota</taxon>
        <taxon>Viridiplantae</taxon>
        <taxon>Streptophyta</taxon>
        <taxon>Embryophyta</taxon>
        <taxon>Tracheophyta</taxon>
        <taxon>Spermatophyta</taxon>
        <taxon>Magnoliopsida</taxon>
        <taxon>eudicotyledons</taxon>
        <taxon>Gunneridae</taxon>
        <taxon>Pentapetalae</taxon>
        <taxon>rosids</taxon>
        <taxon>fabids</taxon>
        <taxon>Rosales</taxon>
        <taxon>Rosaceae</taxon>
        <taxon>Rosoideae</taxon>
        <taxon>Rosoideae incertae sedis</taxon>
        <taxon>Rubus</taxon>
    </lineage>
</organism>
<dbReference type="PANTHER" id="PTHR15071">
    <property type="entry name" value="MANNOSE-6-PHOSPHATE RECEPTOR FAMILY MEMBER"/>
    <property type="match status" value="1"/>
</dbReference>
<dbReference type="PANTHER" id="PTHR15071:SF0">
    <property type="entry name" value="MANNOSE 6-PHOSPHATE RECEPTOR-LIKE PROTEIN 1"/>
    <property type="match status" value="1"/>
</dbReference>
<evidence type="ECO:0000313" key="9">
    <source>
        <dbReference type="Proteomes" id="UP001457282"/>
    </source>
</evidence>
<evidence type="ECO:0000256" key="4">
    <source>
        <dbReference type="ARBA" id="ARBA00022989"/>
    </source>
</evidence>
<dbReference type="Pfam" id="PF09451">
    <property type="entry name" value="ATG27"/>
    <property type="match status" value="1"/>
</dbReference>
<dbReference type="Proteomes" id="UP001457282">
    <property type="component" value="Unassembled WGS sequence"/>
</dbReference>
<evidence type="ECO:0000256" key="5">
    <source>
        <dbReference type="ARBA" id="ARBA00023136"/>
    </source>
</evidence>
<feature type="signal peptide" evidence="7">
    <location>
        <begin position="1"/>
        <end position="23"/>
    </location>
</feature>
<accession>A0AAW1W2D1</accession>
<evidence type="ECO:0000313" key="8">
    <source>
        <dbReference type="EMBL" id="KAK9913784.1"/>
    </source>
</evidence>
<dbReference type="GO" id="GO:0000139">
    <property type="term" value="C:Golgi membrane"/>
    <property type="evidence" value="ECO:0007669"/>
    <property type="project" value="UniProtKB-SubCell"/>
</dbReference>
<protein>
    <recommendedName>
        <fullName evidence="10">Autophagy-related protein 27</fullName>
    </recommendedName>
</protein>
<evidence type="ECO:0008006" key="10">
    <source>
        <dbReference type="Google" id="ProtNLM"/>
    </source>
</evidence>
<keyword evidence="2 6" id="KW-0812">Transmembrane</keyword>
<dbReference type="EMBL" id="JBEDUW010000007">
    <property type="protein sequence ID" value="KAK9913784.1"/>
    <property type="molecule type" value="Genomic_DNA"/>
</dbReference>
<evidence type="ECO:0000256" key="2">
    <source>
        <dbReference type="ARBA" id="ARBA00022692"/>
    </source>
</evidence>
<proteinExistence type="predicted"/>
<keyword evidence="3 7" id="KW-0732">Signal</keyword>
<comment type="caution">
    <text evidence="8">The sequence shown here is derived from an EMBL/GenBank/DDBJ whole genome shotgun (WGS) entry which is preliminary data.</text>
</comment>
<evidence type="ECO:0000256" key="3">
    <source>
        <dbReference type="ARBA" id="ARBA00022729"/>
    </source>
</evidence>
<reference evidence="8 9" key="1">
    <citation type="journal article" date="2023" name="G3 (Bethesda)">
        <title>A chromosome-length genome assembly and annotation of blackberry (Rubus argutus, cv. 'Hillquist').</title>
        <authorList>
            <person name="Bruna T."/>
            <person name="Aryal R."/>
            <person name="Dudchenko O."/>
            <person name="Sargent D.J."/>
            <person name="Mead D."/>
            <person name="Buti M."/>
            <person name="Cavallini A."/>
            <person name="Hytonen T."/>
            <person name="Andres J."/>
            <person name="Pham M."/>
            <person name="Weisz D."/>
            <person name="Mascagni F."/>
            <person name="Usai G."/>
            <person name="Natali L."/>
            <person name="Bassil N."/>
            <person name="Fernandez G.E."/>
            <person name="Lomsadze A."/>
            <person name="Armour M."/>
            <person name="Olukolu B."/>
            <person name="Poorten T."/>
            <person name="Britton C."/>
            <person name="Davik J."/>
            <person name="Ashrafi H."/>
            <person name="Aiden E.L."/>
            <person name="Borodovsky M."/>
            <person name="Worthington M."/>
        </authorList>
    </citation>
    <scope>NUCLEOTIDE SEQUENCE [LARGE SCALE GENOMIC DNA]</scope>
    <source>
        <strain evidence="8">PI 553951</strain>
    </source>
</reference>
<evidence type="ECO:0000256" key="1">
    <source>
        <dbReference type="ARBA" id="ARBA00004167"/>
    </source>
</evidence>
<feature type="chain" id="PRO_5043822482" description="Autophagy-related protein 27" evidence="7">
    <location>
        <begin position="24"/>
        <end position="281"/>
    </location>
</feature>
<sequence length="281" mass="30717">MVFRGDSLKWVIVTLTILRRVMSFNSVSANCHLSVISDSKLYNYSLESPMPLYPHGVQSEDGFYKVVGNKTVLWFQLCDGMIFNHDPPGCVDCWDCGGPSRCGMGCSALVATNIGGYDVCTTIGRASSMDINIIDKKNPNIGVIVRMSSSGLKLNCSLSVSVICDPNGVQGPHSLEKTGTCDYATVLKHPSGCAKIVHVQGKGWGWFVTFLIIILCLFGVYLLAGTVYRYFSLGVRGIDIIPNLNFWTNLPHQTQSLSASVLHKFRGSSQGHRSSYSPVNF</sequence>
<comment type="subcellular location">
    <subcellularLocation>
        <location evidence="1">Membrane</location>
        <topology evidence="1">Single-pass membrane protein</topology>
    </subcellularLocation>
</comment>
<keyword evidence="9" id="KW-1185">Reference proteome</keyword>
<name>A0AAW1W2D1_RUBAR</name>
<feature type="transmembrane region" description="Helical" evidence="6">
    <location>
        <begin position="203"/>
        <end position="224"/>
    </location>
</feature>
<evidence type="ECO:0000256" key="6">
    <source>
        <dbReference type="SAM" id="Phobius"/>
    </source>
</evidence>
<gene>
    <name evidence="8" type="ORF">M0R45_037593</name>
</gene>